<reference evidence="2" key="3">
    <citation type="submission" date="2021-03" db="EMBL/GenBank/DDBJ databases">
        <title>Genomic Encyclopedia of Type Strains, Phase IV (KMG-IV): sequencing the most valuable type-strain genomes for metagenomic binning, comparative biology and taxonomic classification.</title>
        <authorList>
            <person name="Goeker M."/>
        </authorList>
    </citation>
    <scope>NUCLEOTIDE SEQUENCE</scope>
    <source>
        <strain evidence="2">DSM 22443</strain>
    </source>
</reference>
<evidence type="ECO:0000313" key="3">
    <source>
        <dbReference type="Proteomes" id="UP000614609"/>
    </source>
</evidence>
<dbReference type="EMBL" id="BMOO01000001">
    <property type="protein sequence ID" value="GGM56791.1"/>
    <property type="molecule type" value="Genomic_DNA"/>
</dbReference>
<dbReference type="OrthoDB" id="210530at2157"/>
<reference evidence="1" key="2">
    <citation type="submission" date="2020-09" db="EMBL/GenBank/DDBJ databases">
        <authorList>
            <person name="Sun Q."/>
            <person name="Ohkuma M."/>
        </authorList>
    </citation>
    <scope>NUCLEOTIDE SEQUENCE</scope>
    <source>
        <strain evidence="1">JCM 16108</strain>
    </source>
</reference>
<dbReference type="EMBL" id="JAGGKO010000001">
    <property type="protein sequence ID" value="MBP1954030.1"/>
    <property type="molecule type" value="Genomic_DNA"/>
</dbReference>
<evidence type="ECO:0000313" key="2">
    <source>
        <dbReference type="EMBL" id="MBP1954030.1"/>
    </source>
</evidence>
<dbReference type="RefSeq" id="WP_188869276.1">
    <property type="nucleotide sequence ID" value="NZ_BMOO01000001.1"/>
</dbReference>
<proteinExistence type="predicted"/>
<organism evidence="1 3">
    <name type="scientific">Halarchaeum rubridurum</name>
    <dbReference type="NCBI Taxonomy" id="489911"/>
    <lineage>
        <taxon>Archaea</taxon>
        <taxon>Methanobacteriati</taxon>
        <taxon>Methanobacteriota</taxon>
        <taxon>Stenosarchaea group</taxon>
        <taxon>Halobacteria</taxon>
        <taxon>Halobacteriales</taxon>
        <taxon>Halobacteriaceae</taxon>
    </lineage>
</organism>
<sequence>MPLLQFDTTLSLDGAETEAFAAFVRETYADVMRTGTSHVAVTVRTHGDAALSLGRDVEGPLLFLDAEIRRGRDDGTKREFALAVMEHARGTFGVPEENLKVVFTEHDGPSMMGYDRVGGEWSPDEA</sequence>
<gene>
    <name evidence="1" type="ORF">GCM10009017_03690</name>
    <name evidence="2" type="ORF">J2752_000911</name>
</gene>
<keyword evidence="3" id="KW-1185">Reference proteome</keyword>
<dbReference type="InterPro" id="IPR014347">
    <property type="entry name" value="Tautomerase/MIF_sf"/>
</dbReference>
<dbReference type="Proteomes" id="UP000614609">
    <property type="component" value="Unassembled WGS sequence"/>
</dbReference>
<dbReference type="AlphaFoldDB" id="A0A830FTB9"/>
<name>A0A830FTB9_9EURY</name>
<dbReference type="Gene3D" id="3.30.429.10">
    <property type="entry name" value="Macrophage Migration Inhibitory Factor"/>
    <property type="match status" value="1"/>
</dbReference>
<dbReference type="SUPFAM" id="SSF55331">
    <property type="entry name" value="Tautomerase/MIF"/>
    <property type="match status" value="1"/>
</dbReference>
<evidence type="ECO:0000313" key="1">
    <source>
        <dbReference type="EMBL" id="GGM56791.1"/>
    </source>
</evidence>
<accession>A0A830FTB9</accession>
<comment type="caution">
    <text evidence="1">The sequence shown here is derived from an EMBL/GenBank/DDBJ whole genome shotgun (WGS) entry which is preliminary data.</text>
</comment>
<dbReference type="Proteomes" id="UP000765891">
    <property type="component" value="Unassembled WGS sequence"/>
</dbReference>
<protein>
    <submittedName>
        <fullName evidence="2">Phenylpyruvate tautomerase PptA (4-oxalocrotonate tautomerase family)</fullName>
    </submittedName>
</protein>
<reference evidence="1" key="1">
    <citation type="journal article" date="2014" name="Int. J. Syst. Evol. Microbiol.">
        <title>Complete genome sequence of Corynebacterium casei LMG S-19264T (=DSM 44701T), isolated from a smear-ripened cheese.</title>
        <authorList>
            <consortium name="US DOE Joint Genome Institute (JGI-PGF)"/>
            <person name="Walter F."/>
            <person name="Albersmeier A."/>
            <person name="Kalinowski J."/>
            <person name="Ruckert C."/>
        </authorList>
    </citation>
    <scope>NUCLEOTIDE SEQUENCE</scope>
    <source>
        <strain evidence="1">JCM 16108</strain>
    </source>
</reference>